<dbReference type="PRINTS" id="PR00344">
    <property type="entry name" value="BCTRLSENSOR"/>
</dbReference>
<keyword evidence="9" id="KW-1133">Transmembrane helix</keyword>
<keyword evidence="12" id="KW-1185">Reference proteome</keyword>
<comment type="caution">
    <text evidence="11">The sequence shown here is derived from an EMBL/GenBank/DDBJ whole genome shotgun (WGS) entry which is preliminary data.</text>
</comment>
<evidence type="ECO:0000256" key="8">
    <source>
        <dbReference type="ARBA" id="ARBA00023012"/>
    </source>
</evidence>
<keyword evidence="4" id="KW-0808">Transferase</keyword>
<dbReference type="PANTHER" id="PTHR42878:SF7">
    <property type="entry name" value="SENSOR HISTIDINE KINASE GLRK"/>
    <property type="match status" value="1"/>
</dbReference>
<proteinExistence type="predicted"/>
<dbReference type="InterPro" id="IPR003661">
    <property type="entry name" value="HisK_dim/P_dom"/>
</dbReference>
<keyword evidence="3" id="KW-0597">Phosphoprotein</keyword>
<organism evidence="11 12">
    <name type="scientific">Bordetella genomosp. 10</name>
    <dbReference type="NCBI Taxonomy" id="1416804"/>
    <lineage>
        <taxon>Bacteria</taxon>
        <taxon>Pseudomonadati</taxon>
        <taxon>Pseudomonadota</taxon>
        <taxon>Betaproteobacteria</taxon>
        <taxon>Burkholderiales</taxon>
        <taxon>Alcaligenaceae</taxon>
        <taxon>Bordetella</taxon>
    </lineage>
</organism>
<keyword evidence="5" id="KW-0547">Nucleotide-binding</keyword>
<dbReference type="EMBL" id="NEVM01000005">
    <property type="protein sequence ID" value="OZI30107.1"/>
    <property type="molecule type" value="Genomic_DNA"/>
</dbReference>
<dbReference type="CDD" id="cd00075">
    <property type="entry name" value="HATPase"/>
    <property type="match status" value="1"/>
</dbReference>
<dbReference type="CDD" id="cd00082">
    <property type="entry name" value="HisKA"/>
    <property type="match status" value="1"/>
</dbReference>
<evidence type="ECO:0000256" key="5">
    <source>
        <dbReference type="ARBA" id="ARBA00022741"/>
    </source>
</evidence>
<keyword evidence="7" id="KW-0067">ATP-binding</keyword>
<dbReference type="Pfam" id="PF00512">
    <property type="entry name" value="HisKA"/>
    <property type="match status" value="1"/>
</dbReference>
<dbReference type="InterPro" id="IPR005467">
    <property type="entry name" value="His_kinase_dom"/>
</dbReference>
<evidence type="ECO:0000256" key="2">
    <source>
        <dbReference type="ARBA" id="ARBA00012438"/>
    </source>
</evidence>
<evidence type="ECO:0000256" key="3">
    <source>
        <dbReference type="ARBA" id="ARBA00022553"/>
    </source>
</evidence>
<dbReference type="InterPro" id="IPR036890">
    <property type="entry name" value="HATPase_C_sf"/>
</dbReference>
<keyword evidence="9" id="KW-0812">Transmembrane</keyword>
<evidence type="ECO:0000259" key="10">
    <source>
        <dbReference type="PROSITE" id="PS50109"/>
    </source>
</evidence>
<dbReference type="GO" id="GO:0007234">
    <property type="term" value="P:osmosensory signaling via phosphorelay pathway"/>
    <property type="evidence" value="ECO:0007669"/>
    <property type="project" value="TreeGrafter"/>
</dbReference>
<keyword evidence="8" id="KW-0902">Two-component regulatory system</keyword>
<evidence type="ECO:0000256" key="1">
    <source>
        <dbReference type="ARBA" id="ARBA00000085"/>
    </source>
</evidence>
<dbReference type="Pfam" id="PF02518">
    <property type="entry name" value="HATPase_c"/>
    <property type="match status" value="1"/>
</dbReference>
<dbReference type="InterPro" id="IPR003594">
    <property type="entry name" value="HATPase_dom"/>
</dbReference>
<gene>
    <name evidence="11" type="ORF">CAL29_18745</name>
</gene>
<keyword evidence="9" id="KW-0472">Membrane</keyword>
<dbReference type="GO" id="GO:0000156">
    <property type="term" value="F:phosphorelay response regulator activity"/>
    <property type="evidence" value="ECO:0007669"/>
    <property type="project" value="TreeGrafter"/>
</dbReference>
<evidence type="ECO:0000256" key="9">
    <source>
        <dbReference type="SAM" id="Phobius"/>
    </source>
</evidence>
<evidence type="ECO:0000313" key="11">
    <source>
        <dbReference type="EMBL" id="OZI30107.1"/>
    </source>
</evidence>
<dbReference type="GO" id="GO:0030295">
    <property type="term" value="F:protein kinase activator activity"/>
    <property type="evidence" value="ECO:0007669"/>
    <property type="project" value="TreeGrafter"/>
</dbReference>
<dbReference type="InterPro" id="IPR050351">
    <property type="entry name" value="BphY/WalK/GraS-like"/>
</dbReference>
<evidence type="ECO:0000313" key="12">
    <source>
        <dbReference type="Proteomes" id="UP000216020"/>
    </source>
</evidence>
<dbReference type="SUPFAM" id="SSF55874">
    <property type="entry name" value="ATPase domain of HSP90 chaperone/DNA topoisomerase II/histidine kinase"/>
    <property type="match status" value="1"/>
</dbReference>
<dbReference type="EC" id="2.7.13.3" evidence="2"/>
<dbReference type="Gene3D" id="1.10.287.130">
    <property type="match status" value="1"/>
</dbReference>
<dbReference type="OrthoDB" id="9797243at2"/>
<dbReference type="InterPro" id="IPR004358">
    <property type="entry name" value="Sig_transdc_His_kin-like_C"/>
</dbReference>
<dbReference type="SMART" id="SM00387">
    <property type="entry name" value="HATPase_c"/>
    <property type="match status" value="1"/>
</dbReference>
<dbReference type="GO" id="GO:0005524">
    <property type="term" value="F:ATP binding"/>
    <property type="evidence" value="ECO:0007669"/>
    <property type="project" value="UniProtKB-KW"/>
</dbReference>
<dbReference type="PROSITE" id="PS50109">
    <property type="entry name" value="HIS_KIN"/>
    <property type="match status" value="1"/>
</dbReference>
<dbReference type="Gene3D" id="3.30.565.10">
    <property type="entry name" value="Histidine kinase-like ATPase, C-terminal domain"/>
    <property type="match status" value="1"/>
</dbReference>
<protein>
    <recommendedName>
        <fullName evidence="2">histidine kinase</fullName>
        <ecNumber evidence="2">2.7.13.3</ecNumber>
    </recommendedName>
</protein>
<dbReference type="SUPFAM" id="SSF47384">
    <property type="entry name" value="Homodimeric domain of signal transducing histidine kinase"/>
    <property type="match status" value="1"/>
</dbReference>
<sequence length="457" mass="48102">MPTPRISPTRPPRSCCATWASSPPATTRWAWRPERRGAGDILPAARPVSGSAACLGCARLRRARSRRSRRRLPRPPGPFHSSGPSPIVQNLLDTFSFAATGVYCALGAAVLILLTSGAAWTRRLSPASAASTVAAALAVVLLLSGATVAAYAGALLTLVLAIAFVLTASGQDAAGRSRQAATSATSAAPADAAAAVQTPLASNMQGAAKAQGGTAPDDGHAQIEKRLLALADALERQRQMHSLMSHEMRAPVSTISMATQSLEMVLAGSGEEVDRRLERISRAVARIGELMDQLLGQATEEDDAMAPQRSQVELGALAREIAASLRGEAAHALEVRAPSPVEAWCDGPLSGVVLRNLIHNAVKYSPADQPIEIDVRADGAMATITVTDHGPGIEKDVQEKIFDPHFRRAAHRETKGLGLGLHLVRKICERQGGSLTVASEPGQGARFTMALPMRREN</sequence>
<comment type="catalytic activity">
    <reaction evidence="1">
        <text>ATP + protein L-histidine = ADP + protein N-phospho-L-histidine.</text>
        <dbReference type="EC" id="2.7.13.3"/>
    </reaction>
</comment>
<accession>A0A261RZC6</accession>
<reference evidence="12" key="1">
    <citation type="submission" date="2017-05" db="EMBL/GenBank/DDBJ databases">
        <title>Complete and WGS of Bordetella genogroups.</title>
        <authorList>
            <person name="Spilker T."/>
            <person name="Lipuma J."/>
        </authorList>
    </citation>
    <scope>NUCLEOTIDE SEQUENCE [LARGE SCALE GENOMIC DNA]</scope>
    <source>
        <strain evidence="12">AU16122</strain>
    </source>
</reference>
<dbReference type="AlphaFoldDB" id="A0A261RZC6"/>
<evidence type="ECO:0000256" key="4">
    <source>
        <dbReference type="ARBA" id="ARBA00022679"/>
    </source>
</evidence>
<keyword evidence="6" id="KW-0418">Kinase</keyword>
<feature type="domain" description="Histidine kinase" evidence="10">
    <location>
        <begin position="243"/>
        <end position="455"/>
    </location>
</feature>
<dbReference type="PANTHER" id="PTHR42878">
    <property type="entry name" value="TWO-COMPONENT HISTIDINE KINASE"/>
    <property type="match status" value="1"/>
</dbReference>
<evidence type="ECO:0000256" key="6">
    <source>
        <dbReference type="ARBA" id="ARBA00022777"/>
    </source>
</evidence>
<name>A0A261RZC6_9BORD</name>
<dbReference type="SMART" id="SM00388">
    <property type="entry name" value="HisKA"/>
    <property type="match status" value="1"/>
</dbReference>
<dbReference type="InterPro" id="IPR036097">
    <property type="entry name" value="HisK_dim/P_sf"/>
</dbReference>
<feature type="transmembrane region" description="Helical" evidence="9">
    <location>
        <begin position="95"/>
        <end position="114"/>
    </location>
</feature>
<dbReference type="GO" id="GO:0000155">
    <property type="term" value="F:phosphorelay sensor kinase activity"/>
    <property type="evidence" value="ECO:0007669"/>
    <property type="project" value="InterPro"/>
</dbReference>
<dbReference type="Proteomes" id="UP000216020">
    <property type="component" value="Unassembled WGS sequence"/>
</dbReference>
<evidence type="ECO:0000256" key="7">
    <source>
        <dbReference type="ARBA" id="ARBA00022840"/>
    </source>
</evidence>